<evidence type="ECO:0000256" key="3">
    <source>
        <dbReference type="ARBA" id="ARBA00023186"/>
    </source>
</evidence>
<dbReference type="GO" id="GO:0080129">
    <property type="term" value="P:proteasome core complex assembly"/>
    <property type="evidence" value="ECO:0007669"/>
    <property type="project" value="TreeGrafter"/>
</dbReference>
<dbReference type="PANTHER" id="PTHR15069:SF1">
    <property type="entry name" value="PROTEASOME ASSEMBLY CHAPERONE 1"/>
    <property type="match status" value="1"/>
</dbReference>
<dbReference type="EMBL" id="JAEPRE010000185">
    <property type="protein sequence ID" value="KAG2230751.1"/>
    <property type="molecule type" value="Genomic_DNA"/>
</dbReference>
<dbReference type="GO" id="GO:0070628">
    <property type="term" value="F:proteasome binding"/>
    <property type="evidence" value="ECO:0007669"/>
    <property type="project" value="TreeGrafter"/>
</dbReference>
<evidence type="ECO:0000313" key="4">
    <source>
        <dbReference type="EMBL" id="KAG2230751.1"/>
    </source>
</evidence>
<dbReference type="PANTHER" id="PTHR15069">
    <property type="entry name" value="PROTEASOME ASSEMBLY CHAPERONE 1"/>
    <property type="match status" value="1"/>
</dbReference>
<dbReference type="InterPro" id="IPR016565">
    <property type="entry name" value="Proteasome_assmbl_chp_1"/>
</dbReference>
<dbReference type="AlphaFoldDB" id="A0A8H7VQ84"/>
<reference evidence="4" key="1">
    <citation type="submission" date="2021-01" db="EMBL/GenBank/DDBJ databases">
        <title>Metabolic potential, ecology and presence of endohyphal bacteria is reflected in genomic diversity of Mucoromycotina.</title>
        <authorList>
            <person name="Muszewska A."/>
            <person name="Okrasinska A."/>
            <person name="Steczkiewicz K."/>
            <person name="Drgas O."/>
            <person name="Orlowska M."/>
            <person name="Perlinska-Lenart U."/>
            <person name="Aleksandrzak-Piekarczyk T."/>
            <person name="Szatraj K."/>
            <person name="Zielenkiewicz U."/>
            <person name="Pilsyk S."/>
            <person name="Malc E."/>
            <person name="Mieczkowski P."/>
            <person name="Kruszewska J.S."/>
            <person name="Biernat P."/>
            <person name="Pawlowska J."/>
        </authorList>
    </citation>
    <scope>NUCLEOTIDE SEQUENCE</scope>
    <source>
        <strain evidence="4">WA0000018081</strain>
    </source>
</reference>
<organism evidence="4 5">
    <name type="scientific">Thamnidium elegans</name>
    <dbReference type="NCBI Taxonomy" id="101142"/>
    <lineage>
        <taxon>Eukaryota</taxon>
        <taxon>Fungi</taxon>
        <taxon>Fungi incertae sedis</taxon>
        <taxon>Mucoromycota</taxon>
        <taxon>Mucoromycotina</taxon>
        <taxon>Mucoromycetes</taxon>
        <taxon>Mucorales</taxon>
        <taxon>Mucorineae</taxon>
        <taxon>Mucoraceae</taxon>
        <taxon>Thamnidium</taxon>
    </lineage>
</organism>
<dbReference type="Proteomes" id="UP000613177">
    <property type="component" value="Unassembled WGS sequence"/>
</dbReference>
<sequence length="259" mass="28959">MDFEDSFASAPVRYALDDIDSDEEVETCAQNEKVTIETQLNLEDNTQWTLVFGLDGPGNVYLNSLQDVSTVSVGTVTRSLEPEKQVKASILQLADKKTLLVPFSSEVQQEEASKYTRSILDKLVGKIDKVIVLDSFTAVGYTSEVWGSDLNPPFLRVLQTSIAPKMKGLTLYETPNMIKGLSASIVNYCEIHSIACYDLLSLQESIYGKLLITTEILQAYSQGLLELGLNIQFSEQLMKDILISRHRGRVDDSHHRLYL</sequence>
<dbReference type="OrthoDB" id="17536at2759"/>
<proteinExistence type="inferred from homology"/>
<keyword evidence="3" id="KW-0143">Chaperone</keyword>
<evidence type="ECO:0000256" key="2">
    <source>
        <dbReference type="ARBA" id="ARBA00019180"/>
    </source>
</evidence>
<dbReference type="Pfam" id="PF16094">
    <property type="entry name" value="PAC1"/>
    <property type="match status" value="1"/>
</dbReference>
<protein>
    <recommendedName>
        <fullName evidence="2">Proteasome assembly chaperone 1</fullName>
    </recommendedName>
</protein>
<name>A0A8H7VQ84_9FUNG</name>
<evidence type="ECO:0000256" key="1">
    <source>
        <dbReference type="ARBA" id="ARBA00005261"/>
    </source>
</evidence>
<dbReference type="GO" id="GO:0005783">
    <property type="term" value="C:endoplasmic reticulum"/>
    <property type="evidence" value="ECO:0007669"/>
    <property type="project" value="InterPro"/>
</dbReference>
<comment type="caution">
    <text evidence="4">The sequence shown here is derived from an EMBL/GenBank/DDBJ whole genome shotgun (WGS) entry which is preliminary data.</text>
</comment>
<evidence type="ECO:0000313" key="5">
    <source>
        <dbReference type="Proteomes" id="UP000613177"/>
    </source>
</evidence>
<comment type="similarity">
    <text evidence="1">Belongs to the PSMG1 family.</text>
</comment>
<gene>
    <name evidence="4" type="ORF">INT48_006339</name>
</gene>
<accession>A0A8H7VQ84</accession>
<keyword evidence="5" id="KW-1185">Reference proteome</keyword>